<keyword evidence="1" id="KW-0812">Transmembrane</keyword>
<name>A0A1C7MD48_GRIFR</name>
<feature type="transmembrane region" description="Helical" evidence="1">
    <location>
        <begin position="93"/>
        <end position="110"/>
    </location>
</feature>
<dbReference type="OMA" id="FAHFCFG"/>
<keyword evidence="4" id="KW-1185">Reference proteome</keyword>
<evidence type="ECO:0000259" key="2">
    <source>
        <dbReference type="Pfam" id="PF20152"/>
    </source>
</evidence>
<keyword evidence="1" id="KW-1133">Transmembrane helix</keyword>
<feature type="transmembrane region" description="Helical" evidence="1">
    <location>
        <begin position="18"/>
        <end position="40"/>
    </location>
</feature>
<sequence>MSTPAATPTNNFDVLGPALINVTVMLVLFGFTLIQTYMYYVRYPKDVPRMKLLVTVLLILDTLHVALVCHAQYIKLEVSWDAEKLLDGEWTLYANYAVNLVVCVLVQIHFTRTIYHLCQNRWRLWLTGLLTVLTIAHLGLGMATTVLIFKAWELSKVQAATDITLIPLAAARIASDLVIAISLCVLLHTHRTGVKRTNSVINTLIVYAINRFLLTTAISFIQLVVLSIDLLRLWSFGWSLDFVIGKLYLNSFLASVNSRTHLQDG</sequence>
<organism evidence="3 4">
    <name type="scientific">Grifola frondosa</name>
    <name type="common">Maitake</name>
    <name type="synonym">Polyporus frondosus</name>
    <dbReference type="NCBI Taxonomy" id="5627"/>
    <lineage>
        <taxon>Eukaryota</taxon>
        <taxon>Fungi</taxon>
        <taxon>Dikarya</taxon>
        <taxon>Basidiomycota</taxon>
        <taxon>Agaricomycotina</taxon>
        <taxon>Agaricomycetes</taxon>
        <taxon>Polyporales</taxon>
        <taxon>Grifolaceae</taxon>
        <taxon>Grifola</taxon>
    </lineage>
</organism>
<keyword evidence="1" id="KW-0472">Membrane</keyword>
<accession>A0A1C7MD48</accession>
<dbReference type="STRING" id="5627.A0A1C7MD48"/>
<feature type="domain" description="DUF6534" evidence="2">
    <location>
        <begin position="173"/>
        <end position="261"/>
    </location>
</feature>
<reference evidence="3 4" key="1">
    <citation type="submission" date="2016-03" db="EMBL/GenBank/DDBJ databases">
        <title>Whole genome sequencing of Grifola frondosa 9006-11.</title>
        <authorList>
            <person name="Min B."/>
            <person name="Park H."/>
            <person name="Kim J.-G."/>
            <person name="Cho H."/>
            <person name="Oh Y.-L."/>
            <person name="Kong W.-S."/>
            <person name="Choi I.-G."/>
        </authorList>
    </citation>
    <scope>NUCLEOTIDE SEQUENCE [LARGE SCALE GENOMIC DNA]</scope>
    <source>
        <strain evidence="3 4">9006-11</strain>
    </source>
</reference>
<feature type="transmembrane region" description="Helical" evidence="1">
    <location>
        <begin position="52"/>
        <end position="73"/>
    </location>
</feature>
<evidence type="ECO:0000313" key="3">
    <source>
        <dbReference type="EMBL" id="OBZ74742.1"/>
    </source>
</evidence>
<dbReference type="EMBL" id="LUGG01000005">
    <property type="protein sequence ID" value="OBZ74742.1"/>
    <property type="molecule type" value="Genomic_DNA"/>
</dbReference>
<comment type="caution">
    <text evidence="3">The sequence shown here is derived from an EMBL/GenBank/DDBJ whole genome shotgun (WGS) entry which is preliminary data.</text>
</comment>
<dbReference type="Proteomes" id="UP000092993">
    <property type="component" value="Unassembled WGS sequence"/>
</dbReference>
<proteinExistence type="predicted"/>
<gene>
    <name evidence="3" type="ORF">A0H81_05750</name>
</gene>
<evidence type="ECO:0000256" key="1">
    <source>
        <dbReference type="SAM" id="Phobius"/>
    </source>
</evidence>
<protein>
    <recommendedName>
        <fullName evidence="2">DUF6534 domain-containing protein</fullName>
    </recommendedName>
</protein>
<feature type="transmembrane region" description="Helical" evidence="1">
    <location>
        <begin position="169"/>
        <end position="188"/>
    </location>
</feature>
<dbReference type="AlphaFoldDB" id="A0A1C7MD48"/>
<dbReference type="PANTHER" id="PTHR40465:SF1">
    <property type="entry name" value="DUF6534 DOMAIN-CONTAINING PROTEIN"/>
    <property type="match status" value="1"/>
</dbReference>
<dbReference type="Pfam" id="PF20152">
    <property type="entry name" value="DUF6534"/>
    <property type="match status" value="1"/>
</dbReference>
<dbReference type="PANTHER" id="PTHR40465">
    <property type="entry name" value="CHROMOSOME 1, WHOLE GENOME SHOTGUN SEQUENCE"/>
    <property type="match status" value="1"/>
</dbReference>
<feature type="transmembrane region" description="Helical" evidence="1">
    <location>
        <begin position="122"/>
        <end position="149"/>
    </location>
</feature>
<dbReference type="OrthoDB" id="3263055at2759"/>
<feature type="transmembrane region" description="Helical" evidence="1">
    <location>
        <begin position="200"/>
        <end position="225"/>
    </location>
</feature>
<dbReference type="InterPro" id="IPR045339">
    <property type="entry name" value="DUF6534"/>
</dbReference>
<evidence type="ECO:0000313" key="4">
    <source>
        <dbReference type="Proteomes" id="UP000092993"/>
    </source>
</evidence>